<reference evidence="2 3" key="1">
    <citation type="submission" date="2017-05" db="EMBL/GenBank/DDBJ databases">
        <title>Biotechnological potential of actinobacteria isolated from South African environments.</title>
        <authorList>
            <person name="Le Roes-Hill M."/>
            <person name="Prins A."/>
            <person name="Durrell K.A."/>
        </authorList>
    </citation>
    <scope>NUCLEOTIDE SEQUENCE [LARGE SCALE GENOMIC DNA]</scope>
    <source>
        <strain evidence="2">M26</strain>
    </source>
</reference>
<evidence type="ECO:0000313" key="3">
    <source>
        <dbReference type="Proteomes" id="UP000194761"/>
    </source>
</evidence>
<name>A0A243RSJ0_9ACTN</name>
<dbReference type="Pfam" id="PF07883">
    <property type="entry name" value="Cupin_2"/>
    <property type="match status" value="1"/>
</dbReference>
<dbReference type="InterPro" id="IPR014710">
    <property type="entry name" value="RmlC-like_jellyroll"/>
</dbReference>
<dbReference type="SUPFAM" id="SSF51182">
    <property type="entry name" value="RmlC-like cupins"/>
    <property type="match status" value="1"/>
</dbReference>
<protein>
    <submittedName>
        <fullName evidence="2">Cupin</fullName>
    </submittedName>
</protein>
<dbReference type="AlphaFoldDB" id="A0A243RSJ0"/>
<proteinExistence type="predicted"/>
<dbReference type="InterPro" id="IPR013096">
    <property type="entry name" value="Cupin_2"/>
</dbReference>
<organism evidence="2 3">
    <name type="scientific">Streptosporangium minutum</name>
    <dbReference type="NCBI Taxonomy" id="569862"/>
    <lineage>
        <taxon>Bacteria</taxon>
        <taxon>Bacillati</taxon>
        <taxon>Actinomycetota</taxon>
        <taxon>Actinomycetes</taxon>
        <taxon>Streptosporangiales</taxon>
        <taxon>Streptosporangiaceae</taxon>
        <taxon>Streptosporangium</taxon>
    </lineage>
</organism>
<dbReference type="InterPro" id="IPR011051">
    <property type="entry name" value="RmlC_Cupin_sf"/>
</dbReference>
<dbReference type="Gene3D" id="2.60.120.10">
    <property type="entry name" value="Jelly Rolls"/>
    <property type="match status" value="1"/>
</dbReference>
<evidence type="ECO:0000259" key="1">
    <source>
        <dbReference type="Pfam" id="PF07883"/>
    </source>
</evidence>
<dbReference type="EMBL" id="NGFP01000027">
    <property type="protein sequence ID" value="OUC98014.1"/>
    <property type="molecule type" value="Genomic_DNA"/>
</dbReference>
<comment type="caution">
    <text evidence="2">The sequence shown here is derived from an EMBL/GenBank/DDBJ whole genome shotgun (WGS) entry which is preliminary data.</text>
</comment>
<feature type="domain" description="Cupin type-2" evidence="1">
    <location>
        <begin position="36"/>
        <end position="92"/>
    </location>
</feature>
<dbReference type="RefSeq" id="WP_086570094.1">
    <property type="nucleotide sequence ID" value="NZ_NGFP01000027.1"/>
</dbReference>
<accession>A0A243RSJ0</accession>
<keyword evidence="3" id="KW-1185">Reference proteome</keyword>
<evidence type="ECO:0000313" key="2">
    <source>
        <dbReference type="EMBL" id="OUC98014.1"/>
    </source>
</evidence>
<dbReference type="Proteomes" id="UP000194761">
    <property type="component" value="Unassembled WGS sequence"/>
</dbReference>
<sequence length="136" mass="14037">MTVIRHAESRRTETANAVMTTLASPTQGGSGQAVWRVDMRPGQAGPLHAIDTEQVWTLLDGGATVELGGEKLAVGPGDTLVLPADVPRRLSADPATGLAAIVAAPAGMRAYVVDDTRVSADCAVPDGDKILPAWVV</sequence>
<gene>
    <name evidence="2" type="ORF">CA984_08720</name>
</gene>